<dbReference type="EMBL" id="BTRK01000002">
    <property type="protein sequence ID" value="GMR35077.1"/>
    <property type="molecule type" value="Genomic_DNA"/>
</dbReference>
<organism evidence="1 2">
    <name type="scientific">Pristionchus mayeri</name>
    <dbReference type="NCBI Taxonomy" id="1317129"/>
    <lineage>
        <taxon>Eukaryota</taxon>
        <taxon>Metazoa</taxon>
        <taxon>Ecdysozoa</taxon>
        <taxon>Nematoda</taxon>
        <taxon>Chromadorea</taxon>
        <taxon>Rhabditida</taxon>
        <taxon>Rhabditina</taxon>
        <taxon>Diplogasteromorpha</taxon>
        <taxon>Diplogasteroidea</taxon>
        <taxon>Neodiplogasteridae</taxon>
        <taxon>Pristionchus</taxon>
    </lineage>
</organism>
<dbReference type="AlphaFoldDB" id="A0AAN4Z5V6"/>
<protein>
    <submittedName>
        <fullName evidence="1">Uncharacterized protein</fullName>
    </submittedName>
</protein>
<comment type="caution">
    <text evidence="1">The sequence shown here is derived from an EMBL/GenBank/DDBJ whole genome shotgun (WGS) entry which is preliminary data.</text>
</comment>
<proteinExistence type="predicted"/>
<accession>A0AAN4Z5V6</accession>
<sequence>LPGFVLKIPSMALHCFHSSFLSRQCRSFNPGPVVLLAFPWQLTTIVSHLLLNSSSVYSAVGLFPDSGRGVLVTVPMSDSPRIVSHLFHSGFLKMILGTW</sequence>
<evidence type="ECO:0000313" key="2">
    <source>
        <dbReference type="Proteomes" id="UP001328107"/>
    </source>
</evidence>
<dbReference type="Proteomes" id="UP001328107">
    <property type="component" value="Unassembled WGS sequence"/>
</dbReference>
<feature type="non-terminal residue" evidence="1">
    <location>
        <position position="1"/>
    </location>
</feature>
<gene>
    <name evidence="1" type="ORF">PMAYCL1PPCAC_05272</name>
</gene>
<evidence type="ECO:0000313" key="1">
    <source>
        <dbReference type="EMBL" id="GMR35077.1"/>
    </source>
</evidence>
<keyword evidence="2" id="KW-1185">Reference proteome</keyword>
<reference evidence="2" key="1">
    <citation type="submission" date="2022-10" db="EMBL/GenBank/DDBJ databases">
        <title>Genome assembly of Pristionchus species.</title>
        <authorList>
            <person name="Yoshida K."/>
            <person name="Sommer R.J."/>
        </authorList>
    </citation>
    <scope>NUCLEOTIDE SEQUENCE [LARGE SCALE GENOMIC DNA]</scope>
    <source>
        <strain evidence="2">RS5460</strain>
    </source>
</reference>
<name>A0AAN4Z5V6_9BILA</name>